<dbReference type="AlphaFoldDB" id="A0A381PVQ6"/>
<dbReference type="EMBL" id="UINC01001112">
    <property type="protein sequence ID" value="SUZ71141.1"/>
    <property type="molecule type" value="Genomic_DNA"/>
</dbReference>
<protein>
    <submittedName>
        <fullName evidence="2">Uncharacterized protein</fullName>
    </submittedName>
</protein>
<accession>A0A381PVQ6</accession>
<sequence length="65" mass="6795">MPWFAASGASRICGVNQNPRAVPPGFVTGQCSVTSWTAYCPQPGFGGQPTEPSERRGVVRSVAQG</sequence>
<feature type="region of interest" description="Disordered" evidence="1">
    <location>
        <begin position="44"/>
        <end position="65"/>
    </location>
</feature>
<reference evidence="2" key="1">
    <citation type="submission" date="2018-05" db="EMBL/GenBank/DDBJ databases">
        <authorList>
            <person name="Lanie J.A."/>
            <person name="Ng W.-L."/>
            <person name="Kazmierczak K.M."/>
            <person name="Andrzejewski T.M."/>
            <person name="Davidsen T.M."/>
            <person name="Wayne K.J."/>
            <person name="Tettelin H."/>
            <person name="Glass J.I."/>
            <person name="Rusch D."/>
            <person name="Podicherti R."/>
            <person name="Tsui H.-C.T."/>
            <person name="Winkler M.E."/>
        </authorList>
    </citation>
    <scope>NUCLEOTIDE SEQUENCE</scope>
</reference>
<evidence type="ECO:0000256" key="1">
    <source>
        <dbReference type="SAM" id="MobiDB-lite"/>
    </source>
</evidence>
<gene>
    <name evidence="2" type="ORF">METZ01_LOCUS23995</name>
</gene>
<proteinExistence type="predicted"/>
<organism evidence="2">
    <name type="scientific">marine metagenome</name>
    <dbReference type="NCBI Taxonomy" id="408172"/>
    <lineage>
        <taxon>unclassified sequences</taxon>
        <taxon>metagenomes</taxon>
        <taxon>ecological metagenomes</taxon>
    </lineage>
</organism>
<name>A0A381PVQ6_9ZZZZ</name>
<evidence type="ECO:0000313" key="2">
    <source>
        <dbReference type="EMBL" id="SUZ71141.1"/>
    </source>
</evidence>